<dbReference type="InterPro" id="IPR024079">
    <property type="entry name" value="MetalloPept_cat_dom_sf"/>
</dbReference>
<organism evidence="1 2">
    <name type="scientific">Methyloprofundus sedimenti</name>
    <dbReference type="NCBI Taxonomy" id="1420851"/>
    <lineage>
        <taxon>Bacteria</taxon>
        <taxon>Pseudomonadati</taxon>
        <taxon>Pseudomonadota</taxon>
        <taxon>Gammaproteobacteria</taxon>
        <taxon>Methylococcales</taxon>
        <taxon>Methylococcaceae</taxon>
        <taxon>Methyloprofundus</taxon>
    </lineage>
</organism>
<dbReference type="OrthoDB" id="1114329at2"/>
<dbReference type="Gene3D" id="3.40.390.10">
    <property type="entry name" value="Collagenase (Catalytic Domain)"/>
    <property type="match status" value="1"/>
</dbReference>
<dbReference type="SUPFAM" id="SSF55486">
    <property type="entry name" value="Metalloproteases ('zincins'), catalytic domain"/>
    <property type="match status" value="1"/>
</dbReference>
<reference evidence="1 2" key="1">
    <citation type="submission" date="2015-12" db="EMBL/GenBank/DDBJ databases">
        <authorList>
            <person name="Shamseldin A."/>
            <person name="Moawad H."/>
            <person name="Abd El-Rahim W.M."/>
            <person name="Sadowsky M.J."/>
        </authorList>
    </citation>
    <scope>NUCLEOTIDE SEQUENCE [LARGE SCALE GENOMIC DNA]</scope>
    <source>
        <strain evidence="1 2">WF1</strain>
    </source>
</reference>
<dbReference type="STRING" id="1420851.AU255_06235"/>
<name>A0A1V8M7C1_9GAMM</name>
<evidence type="ECO:0000313" key="1">
    <source>
        <dbReference type="EMBL" id="OQK17474.1"/>
    </source>
</evidence>
<accession>A0A1V8M7C1</accession>
<dbReference type="Pfam" id="PF13583">
    <property type="entry name" value="Reprolysin_4"/>
    <property type="match status" value="1"/>
</dbReference>
<comment type="caution">
    <text evidence="1">The sequence shown here is derived from an EMBL/GenBank/DDBJ whole genome shotgun (WGS) entry which is preliminary data.</text>
</comment>
<gene>
    <name evidence="1" type="ORF">AU255_06235</name>
</gene>
<dbReference type="EMBL" id="LPUF01000001">
    <property type="protein sequence ID" value="OQK17474.1"/>
    <property type="molecule type" value="Genomic_DNA"/>
</dbReference>
<evidence type="ECO:0008006" key="3">
    <source>
        <dbReference type="Google" id="ProtNLM"/>
    </source>
</evidence>
<keyword evidence="2" id="KW-1185">Reference proteome</keyword>
<proteinExistence type="predicted"/>
<dbReference type="AlphaFoldDB" id="A0A1V8M7C1"/>
<dbReference type="GO" id="GO:0008237">
    <property type="term" value="F:metallopeptidase activity"/>
    <property type="evidence" value="ECO:0007669"/>
    <property type="project" value="InterPro"/>
</dbReference>
<dbReference type="RefSeq" id="WP_158083066.1">
    <property type="nucleotide sequence ID" value="NZ_LPUF01000001.1"/>
</dbReference>
<evidence type="ECO:0000313" key="2">
    <source>
        <dbReference type="Proteomes" id="UP000191980"/>
    </source>
</evidence>
<sequence>MIFQENRLYTFLICGMLLQISFEVQATLPSPASKAKVSSLPDDTQPIIIKFTNKPFSEIATSIEQQSNIKIQIVPFLQNKLITADIHASSWENAIAQLLNNYNRAGFIDKYGRTSRILVTGINGNGSDSITSPEDLFNYSENNVLQKIPDHLKKLPDGSVIRINFNKSMLKNMVLGDALPLSLPIGQFNVIHDNFVSDKNGDFTWIGYIEGAFPKSRVILTFDNNHSFGRIQTPYGVFRVETSAGVDWLVDVEGAGLNPEPLQEDTIVNQLPVAEQSGTDTELTNNINPLKIQQPTSYVVNTNITAKDLKKSTTVTHANKQSLPIAAKSIPAKIVTIDIMVLFTEGLETARIKNLIEISNQAFKDSHVQIQLRLVHTQRVYYPYPTSNETALYDLSFGRKTLTGFDALRITHGADLVSFIRPFDAEIHKGCGLAWIGGAGGRKFNSAEAYSVVSNGIDDFHYCTDYTFVHELSHNMGSSHDRENASYQGIFPYSYGHNVDGQYGTIMSYSAAELGLFSNPGITCLDQPCGVDVEQENPADNALSLNYAATAVAGFMQSVHSDSLFETNKKKPLELFNSEN</sequence>
<protein>
    <recommendedName>
        <fullName evidence="3">Peptidase M12B domain-containing protein</fullName>
    </recommendedName>
</protein>
<dbReference type="Proteomes" id="UP000191980">
    <property type="component" value="Unassembled WGS sequence"/>
</dbReference>